<organism evidence="1 2">
    <name type="scientific">Effrenium voratum</name>
    <dbReference type="NCBI Taxonomy" id="2562239"/>
    <lineage>
        <taxon>Eukaryota</taxon>
        <taxon>Sar</taxon>
        <taxon>Alveolata</taxon>
        <taxon>Dinophyceae</taxon>
        <taxon>Suessiales</taxon>
        <taxon>Symbiodiniaceae</taxon>
        <taxon>Effrenium</taxon>
    </lineage>
</organism>
<comment type="caution">
    <text evidence="1">The sequence shown here is derived from an EMBL/GenBank/DDBJ whole genome shotgun (WGS) entry which is preliminary data.</text>
</comment>
<evidence type="ECO:0000313" key="1">
    <source>
        <dbReference type="EMBL" id="CAJ1395450.1"/>
    </source>
</evidence>
<proteinExistence type="predicted"/>
<keyword evidence="2" id="KW-1185">Reference proteome</keyword>
<gene>
    <name evidence="1" type="ORF">EVOR1521_LOCUS19880</name>
</gene>
<sequence length="107" mass="11649">MGCKGPAGSDDAMHMLRLWVAASNMLQGRMVLRLAAWLRFNQTAVDGLLGWSSFGGRGSMATQHTDKELAPHKAAGKVLVPLGRECHWETSRPGFRSLAKLLQRCGS</sequence>
<dbReference type="AlphaFoldDB" id="A0AA36N1X5"/>
<dbReference type="EMBL" id="CAUJNA010003157">
    <property type="protein sequence ID" value="CAJ1395450.1"/>
    <property type="molecule type" value="Genomic_DNA"/>
</dbReference>
<dbReference type="Proteomes" id="UP001178507">
    <property type="component" value="Unassembled WGS sequence"/>
</dbReference>
<reference evidence="1" key="1">
    <citation type="submission" date="2023-08" db="EMBL/GenBank/DDBJ databases">
        <authorList>
            <person name="Chen Y."/>
            <person name="Shah S."/>
            <person name="Dougan E. K."/>
            <person name="Thang M."/>
            <person name="Chan C."/>
        </authorList>
    </citation>
    <scope>NUCLEOTIDE SEQUENCE</scope>
</reference>
<protein>
    <submittedName>
        <fullName evidence="1">Uncharacterized protein</fullName>
    </submittedName>
</protein>
<name>A0AA36N1X5_9DINO</name>
<evidence type="ECO:0000313" key="2">
    <source>
        <dbReference type="Proteomes" id="UP001178507"/>
    </source>
</evidence>
<accession>A0AA36N1X5</accession>